<gene>
    <name evidence="2" type="ORF">A3E29_03540</name>
</gene>
<accession>A0A1F5PJT2</accession>
<dbReference type="EMBL" id="MFEY01000007">
    <property type="protein sequence ID" value="OGE90151.1"/>
    <property type="molecule type" value="Genomic_DNA"/>
</dbReference>
<keyword evidence="1" id="KW-1133">Transmembrane helix</keyword>
<evidence type="ECO:0000313" key="2">
    <source>
        <dbReference type="EMBL" id="OGE90151.1"/>
    </source>
</evidence>
<name>A0A1F5PJT2_9BACT</name>
<dbReference type="Proteomes" id="UP000177682">
    <property type="component" value="Unassembled WGS sequence"/>
</dbReference>
<proteinExistence type="predicted"/>
<evidence type="ECO:0000313" key="3">
    <source>
        <dbReference type="Proteomes" id="UP000177682"/>
    </source>
</evidence>
<organism evidence="2 3">
    <name type="scientific">Candidatus Doudnabacteria bacterium RIFCSPHIGHO2_12_FULL_48_16</name>
    <dbReference type="NCBI Taxonomy" id="1817838"/>
    <lineage>
        <taxon>Bacteria</taxon>
        <taxon>Candidatus Doudnaibacteriota</taxon>
    </lineage>
</organism>
<evidence type="ECO:0000256" key="1">
    <source>
        <dbReference type="SAM" id="Phobius"/>
    </source>
</evidence>
<protein>
    <submittedName>
        <fullName evidence="2">Uncharacterized protein</fullName>
    </submittedName>
</protein>
<comment type="caution">
    <text evidence="2">The sequence shown here is derived from an EMBL/GenBank/DDBJ whole genome shotgun (WGS) entry which is preliminary data.</text>
</comment>
<feature type="transmembrane region" description="Helical" evidence="1">
    <location>
        <begin position="12"/>
        <end position="34"/>
    </location>
</feature>
<keyword evidence="1" id="KW-0812">Transmembrane</keyword>
<dbReference type="AlphaFoldDB" id="A0A1F5PJT2"/>
<reference evidence="2 3" key="1">
    <citation type="journal article" date="2016" name="Nat. Commun.">
        <title>Thousands of microbial genomes shed light on interconnected biogeochemical processes in an aquifer system.</title>
        <authorList>
            <person name="Anantharaman K."/>
            <person name="Brown C.T."/>
            <person name="Hug L.A."/>
            <person name="Sharon I."/>
            <person name="Castelle C.J."/>
            <person name="Probst A.J."/>
            <person name="Thomas B.C."/>
            <person name="Singh A."/>
            <person name="Wilkins M.J."/>
            <person name="Karaoz U."/>
            <person name="Brodie E.L."/>
            <person name="Williams K.H."/>
            <person name="Hubbard S.S."/>
            <person name="Banfield J.F."/>
        </authorList>
    </citation>
    <scope>NUCLEOTIDE SEQUENCE [LARGE SCALE GENOMIC DNA]</scope>
</reference>
<sequence>MSKSKANSFNPGFLLIAAVLLIVAWELYLLYSLLYQNLSSQVSDTIGSVVRLDLNSYNHTLQLIDSEKNFAPQPANLRNPNPFK</sequence>
<keyword evidence="1" id="KW-0472">Membrane</keyword>